<keyword evidence="2" id="KW-1185">Reference proteome</keyword>
<feature type="non-terminal residue" evidence="1">
    <location>
        <position position="1"/>
    </location>
</feature>
<evidence type="ECO:0000313" key="1">
    <source>
        <dbReference type="EMBL" id="CAG8811826.1"/>
    </source>
</evidence>
<gene>
    <name evidence="1" type="ORF">CPELLU_LOCUS18731</name>
</gene>
<name>A0A9N9K4S5_9GLOM</name>
<accession>A0A9N9K4S5</accession>
<protein>
    <submittedName>
        <fullName evidence="1">3397_t:CDS:1</fullName>
    </submittedName>
</protein>
<dbReference type="Proteomes" id="UP000789759">
    <property type="component" value="Unassembled WGS sequence"/>
</dbReference>
<dbReference type="AlphaFoldDB" id="A0A9N9K4S5"/>
<organism evidence="1 2">
    <name type="scientific">Cetraspora pellucida</name>
    <dbReference type="NCBI Taxonomy" id="1433469"/>
    <lineage>
        <taxon>Eukaryota</taxon>
        <taxon>Fungi</taxon>
        <taxon>Fungi incertae sedis</taxon>
        <taxon>Mucoromycota</taxon>
        <taxon>Glomeromycotina</taxon>
        <taxon>Glomeromycetes</taxon>
        <taxon>Diversisporales</taxon>
        <taxon>Gigasporaceae</taxon>
        <taxon>Cetraspora</taxon>
    </lineage>
</organism>
<sequence>NEKTKALFDFIISGFNLPKCRILGERVLTKVSKNLQNEILKTAQDDENGVIAAFDS</sequence>
<proteinExistence type="predicted"/>
<evidence type="ECO:0000313" key="2">
    <source>
        <dbReference type="Proteomes" id="UP000789759"/>
    </source>
</evidence>
<comment type="caution">
    <text evidence="1">The sequence shown here is derived from an EMBL/GenBank/DDBJ whole genome shotgun (WGS) entry which is preliminary data.</text>
</comment>
<dbReference type="OrthoDB" id="2427384at2759"/>
<reference evidence="1" key="1">
    <citation type="submission" date="2021-06" db="EMBL/GenBank/DDBJ databases">
        <authorList>
            <person name="Kallberg Y."/>
            <person name="Tangrot J."/>
            <person name="Rosling A."/>
        </authorList>
    </citation>
    <scope>NUCLEOTIDE SEQUENCE</scope>
    <source>
        <strain evidence="1">FL966</strain>
    </source>
</reference>
<dbReference type="EMBL" id="CAJVQA010039236">
    <property type="protein sequence ID" value="CAG8811826.1"/>
    <property type="molecule type" value="Genomic_DNA"/>
</dbReference>